<name>A0ABV1RFN5_9ALTE</name>
<dbReference type="RefSeq" id="WP_350401162.1">
    <property type="nucleotide sequence ID" value="NZ_JBELOE010000136.1"/>
</dbReference>
<evidence type="ECO:0000256" key="1">
    <source>
        <dbReference type="SAM" id="SignalP"/>
    </source>
</evidence>
<feature type="signal peptide" evidence="1">
    <location>
        <begin position="1"/>
        <end position="26"/>
    </location>
</feature>
<evidence type="ECO:0000313" key="2">
    <source>
        <dbReference type="EMBL" id="MER2491555.1"/>
    </source>
</evidence>
<protein>
    <submittedName>
        <fullName evidence="2">Transporter substrate-binding domain-containing protein</fullName>
    </submittedName>
</protein>
<keyword evidence="1" id="KW-0732">Signal</keyword>
<dbReference type="Proteomes" id="UP001467690">
    <property type="component" value="Unassembled WGS sequence"/>
</dbReference>
<accession>A0ABV1RFN5</accession>
<dbReference type="Gene3D" id="3.40.190.10">
    <property type="entry name" value="Periplasmic binding protein-like II"/>
    <property type="match status" value="1"/>
</dbReference>
<reference evidence="2 3" key="1">
    <citation type="submission" date="2024-06" db="EMBL/GenBank/DDBJ databases">
        <authorList>
            <person name="Chen R.Y."/>
        </authorList>
    </citation>
    <scope>NUCLEOTIDE SEQUENCE [LARGE SCALE GENOMIC DNA]</scope>
    <source>
        <strain evidence="2 3">D2</strain>
    </source>
</reference>
<evidence type="ECO:0000313" key="3">
    <source>
        <dbReference type="Proteomes" id="UP001467690"/>
    </source>
</evidence>
<feature type="chain" id="PRO_5046868402" evidence="1">
    <location>
        <begin position="27"/>
        <end position="289"/>
    </location>
</feature>
<organism evidence="2 3">
    <name type="scientific">Catenovulum sediminis</name>
    <dbReference type="NCBI Taxonomy" id="1740262"/>
    <lineage>
        <taxon>Bacteria</taxon>
        <taxon>Pseudomonadati</taxon>
        <taxon>Pseudomonadota</taxon>
        <taxon>Gammaproteobacteria</taxon>
        <taxon>Alteromonadales</taxon>
        <taxon>Alteromonadaceae</taxon>
        <taxon>Catenovulum</taxon>
    </lineage>
</organism>
<dbReference type="SUPFAM" id="SSF53850">
    <property type="entry name" value="Periplasmic binding protein-like II"/>
    <property type="match status" value="1"/>
</dbReference>
<sequence>MFQFNRFFKTLLVTSMSMIFSPQLTAADTTGRNIISFWNGNKSEIRQSYESEVFATVIKQINQSLNKSYRWHENRDTLSIAEESSIFSQQEYDVFVSVAGNPKLDQENKILIPIPLMQGLLGTRLMIINERDRVKFATIKTKAQLQALYSGIPAGWADAKLFIANNFNVNETGTFDDILLRLKRKQFDYFALGANEIESVYEQRVTAKENLIIEPTLALYYPFPVVFYVNPNRAELAQQLRASLHQLVQNETLNKIFARYFAQIQERLNLTERKFIHLENPLLPKALAN</sequence>
<gene>
    <name evidence="2" type="ORF">ABS311_06635</name>
</gene>
<dbReference type="EMBL" id="JBELOE010000136">
    <property type="protein sequence ID" value="MER2491555.1"/>
    <property type="molecule type" value="Genomic_DNA"/>
</dbReference>
<comment type="caution">
    <text evidence="2">The sequence shown here is derived from an EMBL/GenBank/DDBJ whole genome shotgun (WGS) entry which is preliminary data.</text>
</comment>
<keyword evidence="3" id="KW-1185">Reference proteome</keyword>
<proteinExistence type="predicted"/>